<proteinExistence type="predicted"/>
<gene>
    <name evidence="2" type="ORF">BTN49_1470</name>
</gene>
<protein>
    <submittedName>
        <fullName evidence="2">Mobile element protein</fullName>
    </submittedName>
</protein>
<reference evidence="3" key="1">
    <citation type="submission" date="2017-04" db="EMBL/GenBank/DDBJ databases">
        <title>Genome evolution of the luminous symbionts of deep sea anglerfish.</title>
        <authorList>
            <person name="Hendry T.A."/>
        </authorList>
    </citation>
    <scope>NUCLEOTIDE SEQUENCE [LARGE SCALE GENOMIC DNA]</scope>
</reference>
<evidence type="ECO:0000256" key="1">
    <source>
        <dbReference type="SAM" id="MobiDB-lite"/>
    </source>
</evidence>
<evidence type="ECO:0000313" key="2">
    <source>
        <dbReference type="EMBL" id="PCS22912.1"/>
    </source>
</evidence>
<evidence type="ECO:0000313" key="3">
    <source>
        <dbReference type="Proteomes" id="UP000219020"/>
    </source>
</evidence>
<dbReference type="Proteomes" id="UP000219020">
    <property type="component" value="Unassembled WGS sequence"/>
</dbReference>
<keyword evidence="3" id="KW-1185">Reference proteome</keyword>
<dbReference type="EMBL" id="NBYY01000013">
    <property type="protein sequence ID" value="PCS22912.1"/>
    <property type="molecule type" value="Genomic_DNA"/>
</dbReference>
<sequence length="83" mass="9333">MGGKASKKGSYKGVEREQTGGMKKDRGYHKLSLTETAMFRYKQLLSPKLTLRNYNDQVGEALANVKAMNKVIRSGIPVHHRIN</sequence>
<organism evidence="2 3">
    <name type="scientific">Candidatus Enterovibrio escicola</name>
    <dbReference type="NCBI Taxonomy" id="1927127"/>
    <lineage>
        <taxon>Bacteria</taxon>
        <taxon>Pseudomonadati</taxon>
        <taxon>Pseudomonadota</taxon>
        <taxon>Gammaproteobacteria</taxon>
        <taxon>Vibrionales</taxon>
        <taxon>Vibrionaceae</taxon>
        <taxon>Enterovibrio</taxon>
    </lineage>
</organism>
<comment type="caution">
    <text evidence="2">The sequence shown here is derived from an EMBL/GenBank/DDBJ whole genome shotgun (WGS) entry which is preliminary data.</text>
</comment>
<accession>A0A2A5T428</accession>
<feature type="compositionally biased region" description="Basic and acidic residues" evidence="1">
    <location>
        <begin position="13"/>
        <end position="25"/>
    </location>
</feature>
<name>A0A2A5T428_9GAMM</name>
<dbReference type="AlphaFoldDB" id="A0A2A5T428"/>
<feature type="region of interest" description="Disordered" evidence="1">
    <location>
        <begin position="1"/>
        <end position="27"/>
    </location>
</feature>
<feature type="compositionally biased region" description="Basic residues" evidence="1">
    <location>
        <begin position="1"/>
        <end position="10"/>
    </location>
</feature>